<dbReference type="InterPro" id="IPR036663">
    <property type="entry name" value="Fumarylacetoacetase_C_sf"/>
</dbReference>
<dbReference type="EMBL" id="JAEFCI010002282">
    <property type="protein sequence ID" value="KAG5462338.1"/>
    <property type="molecule type" value="Genomic_DNA"/>
</dbReference>
<evidence type="ECO:0000256" key="1">
    <source>
        <dbReference type="ARBA" id="ARBA00022723"/>
    </source>
</evidence>
<dbReference type="SUPFAM" id="SSF63433">
    <property type="entry name" value="Fumarylacetoacetate hydrolase, FAH, N-terminal domain"/>
    <property type="match status" value="1"/>
</dbReference>
<dbReference type="GO" id="GO:0004334">
    <property type="term" value="F:fumarylacetoacetase activity"/>
    <property type="evidence" value="ECO:0007669"/>
    <property type="project" value="UniProtKB-UniRule"/>
</dbReference>
<dbReference type="InterPro" id="IPR015377">
    <property type="entry name" value="Fumarylacetoacetase_N"/>
</dbReference>
<dbReference type="OrthoDB" id="9971669at2759"/>
<name>A0A8H8DL56_9FUNG</name>
<reference evidence="8 9" key="1">
    <citation type="journal article" name="Sci. Rep.">
        <title>Genome-scale phylogenetic analyses confirm Olpidium as the closest living zoosporic fungus to the non-flagellated, terrestrial fungi.</title>
        <authorList>
            <person name="Chang Y."/>
            <person name="Rochon D."/>
            <person name="Sekimoto S."/>
            <person name="Wang Y."/>
            <person name="Chovatia M."/>
            <person name="Sandor L."/>
            <person name="Salamov A."/>
            <person name="Grigoriev I.V."/>
            <person name="Stajich J.E."/>
            <person name="Spatafora J.W."/>
        </authorList>
    </citation>
    <scope>NUCLEOTIDE SEQUENCE [LARGE SCALE GENOMIC DNA]</scope>
    <source>
        <strain evidence="8">S191</strain>
    </source>
</reference>
<feature type="active site" description="Proton acceptor" evidence="2">
    <location>
        <position position="63"/>
    </location>
</feature>
<dbReference type="GO" id="GO:0006559">
    <property type="term" value="P:L-phenylalanine catabolic process"/>
    <property type="evidence" value="ECO:0007669"/>
    <property type="project" value="UniProtKB-UniRule"/>
</dbReference>
<keyword evidence="9" id="KW-1185">Reference proteome</keyword>
<keyword evidence="5" id="KW-0828">Tyrosine catabolism</keyword>
<comment type="cofactor">
    <cofactor evidence="5">
        <name>Mg(2+)</name>
        <dbReference type="ChEBI" id="CHEBI:18420"/>
    </cofactor>
    <cofactor evidence="5">
        <name>Ca(2+)</name>
        <dbReference type="ChEBI" id="CHEBI:29108"/>
    </cofactor>
</comment>
<evidence type="ECO:0000256" key="5">
    <source>
        <dbReference type="RuleBase" id="RU366008"/>
    </source>
</evidence>
<comment type="pathway">
    <text evidence="5">Amino-acid degradation; L-phenylalanine degradation; acetoacetate and fumarate from L-phenylalanine: step 6/6.</text>
</comment>
<keyword evidence="5" id="KW-0585">Phenylalanine catabolism</keyword>
<evidence type="ECO:0000259" key="7">
    <source>
        <dbReference type="Pfam" id="PF09298"/>
    </source>
</evidence>
<dbReference type="PANTHER" id="PTHR43069">
    <property type="entry name" value="FUMARYLACETOACETASE"/>
    <property type="match status" value="1"/>
</dbReference>
<organism evidence="8 9">
    <name type="scientific">Olpidium bornovanus</name>
    <dbReference type="NCBI Taxonomy" id="278681"/>
    <lineage>
        <taxon>Eukaryota</taxon>
        <taxon>Fungi</taxon>
        <taxon>Fungi incertae sedis</taxon>
        <taxon>Olpidiomycota</taxon>
        <taxon>Olpidiomycotina</taxon>
        <taxon>Olpidiomycetes</taxon>
        <taxon>Olpidiales</taxon>
        <taxon>Olpidiaceae</taxon>
        <taxon>Olpidium</taxon>
    </lineage>
</organism>
<dbReference type="EC" id="3.7.1.2" evidence="5"/>
<dbReference type="InterPro" id="IPR036462">
    <property type="entry name" value="Fumarylacetoacetase_N_sf"/>
</dbReference>
<evidence type="ECO:0000256" key="2">
    <source>
        <dbReference type="PIRSR" id="PIRSR605959-1"/>
    </source>
</evidence>
<dbReference type="GO" id="GO:1902000">
    <property type="term" value="P:homogentisate catabolic process"/>
    <property type="evidence" value="ECO:0007669"/>
    <property type="project" value="TreeGrafter"/>
</dbReference>
<dbReference type="Proteomes" id="UP000673691">
    <property type="component" value="Unassembled WGS sequence"/>
</dbReference>
<feature type="binding site" evidence="3">
    <location>
        <position position="58"/>
    </location>
    <ligand>
        <name>substrate</name>
    </ligand>
</feature>
<evidence type="ECO:0000313" key="8">
    <source>
        <dbReference type="EMBL" id="KAG5462338.1"/>
    </source>
</evidence>
<dbReference type="PANTHER" id="PTHR43069:SF2">
    <property type="entry name" value="FUMARYLACETOACETASE"/>
    <property type="match status" value="1"/>
</dbReference>
<dbReference type="GO" id="GO:0006572">
    <property type="term" value="P:L-tyrosine catabolic process"/>
    <property type="evidence" value="ECO:0007669"/>
    <property type="project" value="UniProtKB-UniRule"/>
</dbReference>
<keyword evidence="4 5" id="KW-0106">Calcium</keyword>
<dbReference type="AlphaFoldDB" id="A0A8H8DL56"/>
<feature type="binding site" evidence="3">
    <location>
        <position position="72"/>
    </location>
    <ligand>
        <name>substrate</name>
    </ligand>
</feature>
<evidence type="ECO:0000313" key="9">
    <source>
        <dbReference type="Proteomes" id="UP000673691"/>
    </source>
</evidence>
<comment type="catalytic activity">
    <reaction evidence="5">
        <text>4-fumarylacetoacetate + H2O = acetoacetate + fumarate + H(+)</text>
        <dbReference type="Rhea" id="RHEA:10244"/>
        <dbReference type="ChEBI" id="CHEBI:13705"/>
        <dbReference type="ChEBI" id="CHEBI:15377"/>
        <dbReference type="ChEBI" id="CHEBI:15378"/>
        <dbReference type="ChEBI" id="CHEBI:18034"/>
        <dbReference type="ChEBI" id="CHEBI:29806"/>
        <dbReference type="EC" id="3.7.1.2"/>
    </reaction>
</comment>
<feature type="binding site" evidence="4">
    <location>
        <position position="56"/>
    </location>
    <ligand>
        <name>Ca(2+)</name>
        <dbReference type="ChEBI" id="CHEBI:29108"/>
    </ligand>
</feature>
<dbReference type="Gene3D" id="2.30.30.230">
    <property type="entry name" value="Fumarylacetoacetase, N-terminal domain"/>
    <property type="match status" value="1"/>
</dbReference>
<proteinExistence type="inferred from homology"/>
<dbReference type="Gene3D" id="3.90.850.10">
    <property type="entry name" value="Fumarylacetoacetase-like, C-terminal domain"/>
    <property type="match status" value="1"/>
</dbReference>
<gene>
    <name evidence="8" type="ORF">BJ554DRAFT_5348</name>
</gene>
<dbReference type="Pfam" id="PF09298">
    <property type="entry name" value="FAA_hydrolase_N"/>
    <property type="match status" value="1"/>
</dbReference>
<accession>A0A8H8DL56</accession>
<comment type="similarity">
    <text evidence="5">Belongs to the FAH family.</text>
</comment>
<dbReference type="GO" id="GO:0046872">
    <property type="term" value="F:metal ion binding"/>
    <property type="evidence" value="ECO:0007669"/>
    <property type="project" value="UniProtKB-UniRule"/>
</dbReference>
<protein>
    <recommendedName>
        <fullName evidence="5">Fumarylacetoacetase</fullName>
        <ecNumber evidence="5">3.7.1.2</ecNumber>
    </recommendedName>
    <alternativeName>
        <fullName evidence="5">Fumarylacetoacetate hydrolase</fullName>
    </alternativeName>
</protein>
<dbReference type="InterPro" id="IPR005959">
    <property type="entry name" value="Fumarylacetoacetase"/>
</dbReference>
<keyword evidence="5" id="KW-0378">Hydrolase</keyword>
<evidence type="ECO:0000256" key="4">
    <source>
        <dbReference type="PIRSR" id="PIRSR605959-3"/>
    </source>
</evidence>
<evidence type="ECO:0000256" key="3">
    <source>
        <dbReference type="PIRSR" id="PIRSR605959-2"/>
    </source>
</evidence>
<feature type="domain" description="Fumarylacetoacetase N-terminal" evidence="7">
    <location>
        <begin position="1"/>
        <end position="48"/>
    </location>
</feature>
<keyword evidence="5" id="KW-0460">Magnesium</keyword>
<sequence length="115" mass="12306">MALGKPAWTAARNRVQNLLSADEPALRDDAALRSKVLLPMSSAAMHLPVEIGDYTDFYASREHATNVGIMFRGKENALMPNWSVGSDSVTPVRLPQNSSGDGVSAFSGRAGAQNF</sequence>
<feature type="region of interest" description="Disordered" evidence="6">
    <location>
        <begin position="90"/>
        <end position="115"/>
    </location>
</feature>
<dbReference type="UniPathway" id="UPA00139">
    <property type="reaction ID" value="UER00341"/>
</dbReference>
<feature type="compositionally biased region" description="Polar residues" evidence="6">
    <location>
        <begin position="90"/>
        <end position="101"/>
    </location>
</feature>
<comment type="caution">
    <text evidence="8">The sequence shown here is derived from an EMBL/GenBank/DDBJ whole genome shotgun (WGS) entry which is preliminary data.</text>
</comment>
<evidence type="ECO:0000256" key="6">
    <source>
        <dbReference type="SAM" id="MobiDB-lite"/>
    </source>
</evidence>
<keyword evidence="1 4" id="KW-0479">Metal-binding</keyword>